<dbReference type="InterPro" id="IPR014002">
    <property type="entry name" value="Agenet_dom_plant"/>
</dbReference>
<organism evidence="3 4">
    <name type="scientific">Eruca vesicaria subsp. sativa</name>
    <name type="common">Garden rocket</name>
    <name type="synonym">Eruca sativa</name>
    <dbReference type="NCBI Taxonomy" id="29727"/>
    <lineage>
        <taxon>Eukaryota</taxon>
        <taxon>Viridiplantae</taxon>
        <taxon>Streptophyta</taxon>
        <taxon>Embryophyta</taxon>
        <taxon>Tracheophyta</taxon>
        <taxon>Spermatophyta</taxon>
        <taxon>Magnoliopsida</taxon>
        <taxon>eudicotyledons</taxon>
        <taxon>Gunneridae</taxon>
        <taxon>Pentapetalae</taxon>
        <taxon>rosids</taxon>
        <taxon>malvids</taxon>
        <taxon>Brassicales</taxon>
        <taxon>Brassicaceae</taxon>
        <taxon>Brassiceae</taxon>
        <taxon>Eruca</taxon>
    </lineage>
</organism>
<gene>
    <name evidence="3" type="ORF">ERUC_LOCUS17325</name>
</gene>
<feature type="domain" description="BAH" evidence="2">
    <location>
        <begin position="150"/>
        <end position="267"/>
    </location>
</feature>
<comment type="caution">
    <text evidence="3">The sequence shown here is derived from an EMBL/GenBank/DDBJ whole genome shotgun (WGS) entry which is preliminary data.</text>
</comment>
<feature type="compositionally biased region" description="Basic and acidic residues" evidence="1">
    <location>
        <begin position="319"/>
        <end position="329"/>
    </location>
</feature>
<dbReference type="PROSITE" id="PS51038">
    <property type="entry name" value="BAH"/>
    <property type="match status" value="1"/>
</dbReference>
<proteinExistence type="predicted"/>
<dbReference type="Pfam" id="PF05641">
    <property type="entry name" value="Agenet"/>
    <property type="match status" value="1"/>
</dbReference>
<dbReference type="InterPro" id="IPR008395">
    <property type="entry name" value="Agenet-like_dom"/>
</dbReference>
<evidence type="ECO:0000256" key="1">
    <source>
        <dbReference type="SAM" id="MobiDB-lite"/>
    </source>
</evidence>
<keyword evidence="4" id="KW-1185">Reference proteome</keyword>
<evidence type="ECO:0000313" key="4">
    <source>
        <dbReference type="Proteomes" id="UP001642260"/>
    </source>
</evidence>
<name>A0ABC8JZK0_ERUVS</name>
<dbReference type="Pfam" id="PF01426">
    <property type="entry name" value="BAH"/>
    <property type="match status" value="1"/>
</dbReference>
<dbReference type="PANTHER" id="PTHR31917">
    <property type="entry name" value="AGENET DOMAIN-CONTAINING PROTEIN-RELATED"/>
    <property type="match status" value="1"/>
</dbReference>
<feature type="region of interest" description="Disordered" evidence="1">
    <location>
        <begin position="306"/>
        <end position="342"/>
    </location>
</feature>
<dbReference type="InterPro" id="IPR001025">
    <property type="entry name" value="BAH_dom"/>
</dbReference>
<dbReference type="Gene3D" id="2.30.30.490">
    <property type="match status" value="1"/>
</dbReference>
<dbReference type="PANTHER" id="PTHR31917:SF143">
    <property type="entry name" value="GENOME ASSEMBLY, CHROMOSOME: A07"/>
    <property type="match status" value="1"/>
</dbReference>
<sequence length="684" mass="77027">MAWSSETPSYCGWNELNVKNAKGKTEVHYYLERKDGCADLAVVGRLKSSSKRMSFRYALKRNRSVLKKLSSFEDVKCWLDSIVSGEIPHVADVPATTMTEQAAGGFNIGSFMNGKPQELVHPNIHFSWMGLSWTCRKRRKHYPSFSRNGVRVSVNDFVYVLAEQHKRLIAYLEDLYEDSKGNKMVVVRWFHKADEVGIVLTDDANEREIFFSHCRQDIKIECIDGLASVLSLQHHEELLKVPMHFQRVPFFCQKLYGDSGIEPYDITQLQGYWRQEMVRYLNVSILKSGEGVHALGTDPVAGASLTGSDGIKSRKRRRSADDIKGDCKASPKSVDSEASDASMCKDAEDRSSHLIKKGSLVEVLSQDSGIRGCWLVALIVKKHKDKVKVQYQDIMDADDESKKLEEWILASGVAPSDHLGLRITERQIVRPNLKPSNESHVWAVDVGMPVDVWWCDGWWEGIVVEKVSEEKFEVYLPGEKKISSFHRSDLRQSLEWSADEWVQMKSRSDLVSSVLSLMKKKEVEVKPEEKLCEVGVGVMSLKDEAKVTISLPVATTNKPSTKLPVPELLKHVLVSDLKWTDSNKRKRTASYCRHDHNSLADGLSRERSLDFEKCSSMGDSLFSSSVAVPRKRNRIVSCRPHEPSLTDGFSCEKSLACENGMFMGDSVFGSSVGQPWTGLVMSGC</sequence>
<dbReference type="SMART" id="SM00743">
    <property type="entry name" value="Agenet"/>
    <property type="match status" value="2"/>
</dbReference>
<protein>
    <recommendedName>
        <fullName evidence="2">BAH domain-containing protein</fullName>
    </recommendedName>
</protein>
<dbReference type="CDD" id="cd20403">
    <property type="entry name" value="Tudor_Agenet_FMRP-like_rpt2"/>
    <property type="match status" value="1"/>
</dbReference>
<evidence type="ECO:0000313" key="3">
    <source>
        <dbReference type="EMBL" id="CAH8348259.1"/>
    </source>
</evidence>
<reference evidence="3 4" key="1">
    <citation type="submission" date="2022-03" db="EMBL/GenBank/DDBJ databases">
        <authorList>
            <person name="Macdonald S."/>
            <person name="Ahmed S."/>
            <person name="Newling K."/>
        </authorList>
    </citation>
    <scope>NUCLEOTIDE SEQUENCE [LARGE SCALE GENOMIC DNA]</scope>
</reference>
<dbReference type="SMART" id="SM00439">
    <property type="entry name" value="BAH"/>
    <property type="match status" value="1"/>
</dbReference>
<evidence type="ECO:0000259" key="2">
    <source>
        <dbReference type="PROSITE" id="PS51038"/>
    </source>
</evidence>
<dbReference type="Proteomes" id="UP001642260">
    <property type="component" value="Unassembled WGS sequence"/>
</dbReference>
<dbReference type="EMBL" id="CAKOAT010159599">
    <property type="protein sequence ID" value="CAH8348259.1"/>
    <property type="molecule type" value="Genomic_DNA"/>
</dbReference>
<dbReference type="AlphaFoldDB" id="A0ABC8JZK0"/>
<dbReference type="InterPro" id="IPR043151">
    <property type="entry name" value="BAH_sf"/>
</dbReference>
<accession>A0ABC8JZK0</accession>